<feature type="region of interest" description="Disordered" evidence="1">
    <location>
        <begin position="572"/>
        <end position="595"/>
    </location>
</feature>
<proteinExistence type="predicted"/>
<feature type="region of interest" description="Disordered" evidence="1">
    <location>
        <begin position="496"/>
        <end position="531"/>
    </location>
</feature>
<dbReference type="KEGG" id="cvn:111128800"/>
<sequence>MFRKKSVKGDVHTESQCSVRFLDDSEPLSLSFKKETPGQELFDQVCNKLNLVEKDYFGLRYVEDKQRHWLDPLKSVYKQLKGVNPCVLCFRVKFYPSDPMKLHEEITRYYLFLQLRRDLHHGRLLCSQADALVLAAYIIQSEVGDYHPEDHPMGYVSEFKMLPKQNAKMEAEIMAIHKTLTGQVPAEAEANFLKKAATLDTYGVDPHQVKDQKGVSLYLGVTHQGIMTFHGSRRTQLYKWSQIKKMPTYEGKTLILHVNVAEDDDQANSKKHNFSYICTGPLEKQKPIGYKCDTLAACKYLWKCAVEQQLFFTLQDSAHPPKLRSGHSLFSRGSKFRFSGRCQNEAFAASEDIKRNEPNFNRSSSLPNYGRKPDSKTSPNKHKPLVLDLPIKEDKRKYRVNKGVYRETSVDVPNRESAKKPEVVQPVVTIATVTAPVATPEDSIVSEIVEPEKTTSTEMDQPLKQNGSIPSVVLNSGEEVLPPYEPNFTVIEEQSPVKAASVQEAAVDSDEDEDDEEEKEEDTKKPSLEDQIRNLEEEIERKSSFSGSYQPEADVQETPVVMETVVPKVSNNIQSSPDIENHVGNSTKSPTEEPASSGAGCCRVFLLTFFFIFITLTVTAIVLLNSNLDHPLLTELRHHVQFINPARDYIRDRMNKLMS</sequence>
<dbReference type="InterPro" id="IPR035963">
    <property type="entry name" value="FERM_2"/>
</dbReference>
<evidence type="ECO:0000259" key="3">
    <source>
        <dbReference type="PROSITE" id="PS50057"/>
    </source>
</evidence>
<dbReference type="RefSeq" id="XP_022330366.1">
    <property type="nucleotide sequence ID" value="XM_022474658.1"/>
</dbReference>
<dbReference type="Pfam" id="PF09379">
    <property type="entry name" value="FERM_N"/>
    <property type="match status" value="1"/>
</dbReference>
<dbReference type="InterPro" id="IPR018979">
    <property type="entry name" value="FERM_N"/>
</dbReference>
<dbReference type="CDD" id="cd14473">
    <property type="entry name" value="FERM_B-lobe"/>
    <property type="match status" value="1"/>
</dbReference>
<feature type="compositionally biased region" description="Acidic residues" evidence="1">
    <location>
        <begin position="507"/>
        <end position="520"/>
    </location>
</feature>
<feature type="region of interest" description="Disordered" evidence="1">
    <location>
        <begin position="353"/>
        <end position="385"/>
    </location>
</feature>
<dbReference type="SUPFAM" id="SSF47031">
    <property type="entry name" value="Second domain of FERM"/>
    <property type="match status" value="1"/>
</dbReference>
<keyword evidence="2" id="KW-1133">Transmembrane helix</keyword>
<dbReference type="SMART" id="SM01195">
    <property type="entry name" value="FA"/>
    <property type="match status" value="1"/>
</dbReference>
<name>A0A8B8DTP8_CRAVI</name>
<keyword evidence="2" id="KW-0472">Membrane</keyword>
<dbReference type="InterPro" id="IPR000299">
    <property type="entry name" value="FERM_domain"/>
</dbReference>
<evidence type="ECO:0000256" key="1">
    <source>
        <dbReference type="SAM" id="MobiDB-lite"/>
    </source>
</evidence>
<dbReference type="InterPro" id="IPR014847">
    <property type="entry name" value="FA"/>
</dbReference>
<dbReference type="InterPro" id="IPR029071">
    <property type="entry name" value="Ubiquitin-like_domsf"/>
</dbReference>
<dbReference type="InterPro" id="IPR000798">
    <property type="entry name" value="Ez/rad/moesin-like"/>
</dbReference>
<dbReference type="InterPro" id="IPR018980">
    <property type="entry name" value="FERM_PH-like_C"/>
</dbReference>
<feature type="transmembrane region" description="Helical" evidence="2">
    <location>
        <begin position="604"/>
        <end position="624"/>
    </location>
</feature>
<dbReference type="InterPro" id="IPR019748">
    <property type="entry name" value="FERM_central"/>
</dbReference>
<keyword evidence="2" id="KW-0812">Transmembrane</keyword>
<dbReference type="Pfam" id="PF08736">
    <property type="entry name" value="FA"/>
    <property type="match status" value="1"/>
</dbReference>
<dbReference type="InterPro" id="IPR011993">
    <property type="entry name" value="PH-like_dom_sf"/>
</dbReference>
<dbReference type="PROSITE" id="PS00660">
    <property type="entry name" value="FERM_1"/>
    <property type="match status" value="1"/>
</dbReference>
<dbReference type="FunFam" id="3.10.20.90:FF:000002">
    <property type="entry name" value="Erythrocyte protein band 4.1-like 3"/>
    <property type="match status" value="1"/>
</dbReference>
<dbReference type="PROSITE" id="PS50057">
    <property type="entry name" value="FERM_3"/>
    <property type="match status" value="1"/>
</dbReference>
<protein>
    <submittedName>
        <fullName evidence="5">FERM domain-containing protein 5-like isoform X1</fullName>
    </submittedName>
</protein>
<reference evidence="5" key="1">
    <citation type="submission" date="2025-08" db="UniProtKB">
        <authorList>
            <consortium name="RefSeq"/>
        </authorList>
    </citation>
    <scope>IDENTIFICATION</scope>
    <source>
        <tissue evidence="5">Whole sample</tissue>
    </source>
</reference>
<dbReference type="OrthoDB" id="6266673at2759"/>
<dbReference type="GeneID" id="111128800"/>
<dbReference type="SUPFAM" id="SSF50729">
    <property type="entry name" value="PH domain-like"/>
    <property type="match status" value="1"/>
</dbReference>
<dbReference type="SUPFAM" id="SSF54236">
    <property type="entry name" value="Ubiquitin-like"/>
    <property type="match status" value="1"/>
</dbReference>
<dbReference type="CDD" id="cd17102">
    <property type="entry name" value="FERM_F1_FRMD3"/>
    <property type="match status" value="1"/>
</dbReference>
<dbReference type="GO" id="GO:0005856">
    <property type="term" value="C:cytoskeleton"/>
    <property type="evidence" value="ECO:0007669"/>
    <property type="project" value="TreeGrafter"/>
</dbReference>
<feature type="compositionally biased region" description="Polar residues" evidence="1">
    <location>
        <begin position="572"/>
        <end position="589"/>
    </location>
</feature>
<dbReference type="InterPro" id="IPR019749">
    <property type="entry name" value="Band_41_domain"/>
</dbReference>
<accession>A0A8B8DTP8</accession>
<dbReference type="PANTHER" id="PTHR23280">
    <property type="entry name" value="4.1 G PROTEIN"/>
    <property type="match status" value="1"/>
</dbReference>
<evidence type="ECO:0000256" key="2">
    <source>
        <dbReference type="SAM" id="Phobius"/>
    </source>
</evidence>
<dbReference type="AlphaFoldDB" id="A0A8B8DTP8"/>
<dbReference type="FunFam" id="1.20.80.10:FF:000006">
    <property type="entry name" value="FERM domain-containing protein 5 isoform X1"/>
    <property type="match status" value="1"/>
</dbReference>
<dbReference type="InterPro" id="IPR019747">
    <property type="entry name" value="FERM_CS"/>
</dbReference>
<dbReference type="Proteomes" id="UP000694844">
    <property type="component" value="Chromosome 4"/>
</dbReference>
<dbReference type="SMART" id="SM00295">
    <property type="entry name" value="B41"/>
    <property type="match status" value="1"/>
</dbReference>
<gene>
    <name evidence="5" type="primary">LOC111128800</name>
</gene>
<dbReference type="Gene3D" id="1.20.80.10">
    <property type="match status" value="1"/>
</dbReference>
<dbReference type="PRINTS" id="PR00935">
    <property type="entry name" value="BAND41"/>
</dbReference>
<feature type="compositionally biased region" description="Basic and acidic residues" evidence="1">
    <location>
        <begin position="521"/>
        <end position="531"/>
    </location>
</feature>
<dbReference type="PRINTS" id="PR00661">
    <property type="entry name" value="ERMFAMILY"/>
</dbReference>
<organism evidence="4 5">
    <name type="scientific">Crassostrea virginica</name>
    <name type="common">Eastern oyster</name>
    <dbReference type="NCBI Taxonomy" id="6565"/>
    <lineage>
        <taxon>Eukaryota</taxon>
        <taxon>Metazoa</taxon>
        <taxon>Spiralia</taxon>
        <taxon>Lophotrochozoa</taxon>
        <taxon>Mollusca</taxon>
        <taxon>Bivalvia</taxon>
        <taxon>Autobranchia</taxon>
        <taxon>Pteriomorphia</taxon>
        <taxon>Ostreida</taxon>
        <taxon>Ostreoidea</taxon>
        <taxon>Ostreidae</taxon>
        <taxon>Crassostrea</taxon>
    </lineage>
</organism>
<dbReference type="SMART" id="SM01196">
    <property type="entry name" value="FERM_C"/>
    <property type="match status" value="1"/>
</dbReference>
<feature type="domain" description="FERM" evidence="3">
    <location>
        <begin position="15"/>
        <end position="316"/>
    </location>
</feature>
<dbReference type="Gene3D" id="3.10.20.90">
    <property type="entry name" value="Phosphatidylinositol 3-kinase Catalytic Subunit, Chain A, domain 1"/>
    <property type="match status" value="1"/>
</dbReference>
<dbReference type="Gene3D" id="2.30.29.30">
    <property type="entry name" value="Pleckstrin-homology domain (PH domain)/Phosphotyrosine-binding domain (PTB)"/>
    <property type="match status" value="1"/>
</dbReference>
<dbReference type="GO" id="GO:0008092">
    <property type="term" value="F:cytoskeletal protein binding"/>
    <property type="evidence" value="ECO:0007669"/>
    <property type="project" value="InterPro"/>
</dbReference>
<evidence type="ECO:0000313" key="4">
    <source>
        <dbReference type="Proteomes" id="UP000694844"/>
    </source>
</evidence>
<evidence type="ECO:0000313" key="5">
    <source>
        <dbReference type="RefSeq" id="XP_022330366.1"/>
    </source>
</evidence>
<dbReference type="Pfam" id="PF00373">
    <property type="entry name" value="FERM_M"/>
    <property type="match status" value="1"/>
</dbReference>
<keyword evidence="4" id="KW-1185">Reference proteome</keyword>
<feature type="compositionally biased region" description="Polar residues" evidence="1">
    <location>
        <begin position="358"/>
        <end position="367"/>
    </location>
</feature>
<dbReference type="PANTHER" id="PTHR23280:SF32">
    <property type="entry name" value="FI22325P1"/>
    <property type="match status" value="1"/>
</dbReference>
<dbReference type="GO" id="GO:0031032">
    <property type="term" value="P:actomyosin structure organization"/>
    <property type="evidence" value="ECO:0007669"/>
    <property type="project" value="TreeGrafter"/>
</dbReference>
<dbReference type="Pfam" id="PF09380">
    <property type="entry name" value="FERM_C"/>
    <property type="match status" value="1"/>
</dbReference>
<dbReference type="InterPro" id="IPR014352">
    <property type="entry name" value="FERM/acyl-CoA-bd_prot_sf"/>
</dbReference>